<comment type="caution">
    <text evidence="3">The sequence shown here is derived from an EMBL/GenBank/DDBJ whole genome shotgun (WGS) entry which is preliminary data.</text>
</comment>
<proteinExistence type="inferred from homology"/>
<accession>A0ABR8XHH7</accession>
<dbReference type="EMBL" id="JACSQA010000057">
    <property type="protein sequence ID" value="MBD8028677.1"/>
    <property type="molecule type" value="Genomic_DNA"/>
</dbReference>
<dbReference type="Proteomes" id="UP000640930">
    <property type="component" value="Unassembled WGS sequence"/>
</dbReference>
<gene>
    <name evidence="3" type="ORF">H9636_18780</name>
</gene>
<dbReference type="InterPro" id="IPR003477">
    <property type="entry name" value="PemK-like"/>
</dbReference>
<reference evidence="3 4" key="1">
    <citation type="submission" date="2020-08" db="EMBL/GenBank/DDBJ databases">
        <title>A Genomic Blueprint of the Chicken Gut Microbiome.</title>
        <authorList>
            <person name="Gilroy R."/>
            <person name="Ravi A."/>
            <person name="Getino M."/>
            <person name="Pursley I."/>
            <person name="Horton D.L."/>
            <person name="Alikhan N.-F."/>
            <person name="Baker D."/>
            <person name="Gharbi K."/>
            <person name="Hall N."/>
            <person name="Watson M."/>
            <person name="Adriaenssens E.M."/>
            <person name="Foster-Nyarko E."/>
            <person name="Jarju S."/>
            <person name="Secka A."/>
            <person name="Antonio M."/>
            <person name="Oren A."/>
            <person name="Chaudhuri R."/>
            <person name="La Ragione R.M."/>
            <person name="Hildebrand F."/>
            <person name="Pallen M.J."/>
        </authorList>
    </citation>
    <scope>NUCLEOTIDE SEQUENCE [LARGE SCALE GENOMIC DNA]</scope>
    <source>
        <strain evidence="3 4">Re31</strain>
    </source>
</reference>
<dbReference type="SUPFAM" id="SSF50118">
    <property type="entry name" value="Cell growth inhibitor/plasmid maintenance toxic component"/>
    <property type="match status" value="1"/>
</dbReference>
<keyword evidence="4" id="KW-1185">Reference proteome</keyword>
<dbReference type="Pfam" id="PF02452">
    <property type="entry name" value="PemK_toxin"/>
    <property type="match status" value="1"/>
</dbReference>
<evidence type="ECO:0000256" key="2">
    <source>
        <dbReference type="ARBA" id="ARBA00022649"/>
    </source>
</evidence>
<dbReference type="Gene3D" id="2.30.30.110">
    <property type="match status" value="1"/>
</dbReference>
<sequence>MDKALEQAKIKLDEFYDENKDKAGKPYDLAKGYLEWTAKKTEIIKNEKAFQIKPEIQNKLKRGSVFWAELGHNIDEEFGGRHPVAILRMGGKTAIVVPLSTQDKKKQEKNINIA</sequence>
<dbReference type="RefSeq" id="WP_191709069.1">
    <property type="nucleotide sequence ID" value="NZ_JACSQA010000057.1"/>
</dbReference>
<protein>
    <submittedName>
        <fullName evidence="3">Type II toxin-antitoxin system PemK/MazF family toxin</fullName>
    </submittedName>
</protein>
<comment type="similarity">
    <text evidence="1">Belongs to the PemK/MazF family.</text>
</comment>
<evidence type="ECO:0000313" key="3">
    <source>
        <dbReference type="EMBL" id="MBD8028677.1"/>
    </source>
</evidence>
<organism evidence="3 4">
    <name type="scientific">Ureibacillus galli</name>
    <dbReference type="NCBI Taxonomy" id="2762222"/>
    <lineage>
        <taxon>Bacteria</taxon>
        <taxon>Bacillati</taxon>
        <taxon>Bacillota</taxon>
        <taxon>Bacilli</taxon>
        <taxon>Bacillales</taxon>
        <taxon>Caryophanaceae</taxon>
        <taxon>Ureibacillus</taxon>
    </lineage>
</organism>
<evidence type="ECO:0000313" key="4">
    <source>
        <dbReference type="Proteomes" id="UP000640930"/>
    </source>
</evidence>
<name>A0ABR8XHH7_9BACL</name>
<dbReference type="InterPro" id="IPR011067">
    <property type="entry name" value="Plasmid_toxin/cell-grow_inhib"/>
</dbReference>
<keyword evidence="2" id="KW-1277">Toxin-antitoxin system</keyword>
<evidence type="ECO:0000256" key="1">
    <source>
        <dbReference type="ARBA" id="ARBA00007521"/>
    </source>
</evidence>